<keyword evidence="5" id="KW-0597">Phosphoprotein</keyword>
<keyword evidence="8" id="KW-0547">Nucleotide-binding</keyword>
<dbReference type="PRINTS" id="PR00344">
    <property type="entry name" value="BCTRLSENSOR"/>
</dbReference>
<dbReference type="PROSITE" id="PS50885">
    <property type="entry name" value="HAMP"/>
    <property type="match status" value="1"/>
</dbReference>
<keyword evidence="11 14" id="KW-1133">Transmembrane helix</keyword>
<dbReference type="SMART" id="SM00388">
    <property type="entry name" value="HisKA"/>
    <property type="match status" value="1"/>
</dbReference>
<evidence type="ECO:0000256" key="14">
    <source>
        <dbReference type="SAM" id="Phobius"/>
    </source>
</evidence>
<dbReference type="InterPro" id="IPR036097">
    <property type="entry name" value="HisK_dim/P_sf"/>
</dbReference>
<evidence type="ECO:0000256" key="1">
    <source>
        <dbReference type="ARBA" id="ARBA00000085"/>
    </source>
</evidence>
<evidence type="ECO:0000259" key="15">
    <source>
        <dbReference type="PROSITE" id="PS50109"/>
    </source>
</evidence>
<dbReference type="FunFam" id="3.30.565.10:FF:000006">
    <property type="entry name" value="Sensor histidine kinase WalK"/>
    <property type="match status" value="1"/>
</dbReference>
<dbReference type="SUPFAM" id="SSF55874">
    <property type="entry name" value="ATPase domain of HSP90 chaperone/DNA topoisomerase II/histidine kinase"/>
    <property type="match status" value="1"/>
</dbReference>
<keyword evidence="12" id="KW-0902">Two-component regulatory system</keyword>
<dbReference type="InterPro" id="IPR003661">
    <property type="entry name" value="HisK_dim/P_dom"/>
</dbReference>
<evidence type="ECO:0000256" key="9">
    <source>
        <dbReference type="ARBA" id="ARBA00022777"/>
    </source>
</evidence>
<evidence type="ECO:0000256" key="6">
    <source>
        <dbReference type="ARBA" id="ARBA00022679"/>
    </source>
</evidence>
<dbReference type="SUPFAM" id="SSF47384">
    <property type="entry name" value="Homodimeric domain of signal transducing histidine kinase"/>
    <property type="match status" value="1"/>
</dbReference>
<dbReference type="PROSITE" id="PS50109">
    <property type="entry name" value="HIS_KIN"/>
    <property type="match status" value="1"/>
</dbReference>
<keyword evidence="9 17" id="KW-0418">Kinase</keyword>
<dbReference type="AlphaFoldDB" id="A0A432WNR2"/>
<dbReference type="GO" id="GO:0005524">
    <property type="term" value="F:ATP binding"/>
    <property type="evidence" value="ECO:0007669"/>
    <property type="project" value="UniProtKB-KW"/>
</dbReference>
<dbReference type="CDD" id="cd06225">
    <property type="entry name" value="HAMP"/>
    <property type="match status" value="1"/>
</dbReference>
<keyword evidence="13 14" id="KW-0472">Membrane</keyword>
<accession>A0A432WNR2</accession>
<evidence type="ECO:0000256" key="8">
    <source>
        <dbReference type="ARBA" id="ARBA00022741"/>
    </source>
</evidence>
<keyword evidence="4" id="KW-1003">Cell membrane</keyword>
<keyword evidence="18" id="KW-1185">Reference proteome</keyword>
<dbReference type="InterPro" id="IPR050398">
    <property type="entry name" value="HssS/ArlS-like"/>
</dbReference>
<dbReference type="Pfam" id="PF00512">
    <property type="entry name" value="HisKA"/>
    <property type="match status" value="1"/>
</dbReference>
<evidence type="ECO:0000256" key="4">
    <source>
        <dbReference type="ARBA" id="ARBA00022475"/>
    </source>
</evidence>
<dbReference type="Gene3D" id="6.10.340.10">
    <property type="match status" value="1"/>
</dbReference>
<dbReference type="GO" id="GO:0005886">
    <property type="term" value="C:plasma membrane"/>
    <property type="evidence" value="ECO:0007669"/>
    <property type="project" value="UniProtKB-SubCell"/>
</dbReference>
<dbReference type="PANTHER" id="PTHR45528:SF1">
    <property type="entry name" value="SENSOR HISTIDINE KINASE CPXA"/>
    <property type="match status" value="1"/>
</dbReference>
<dbReference type="Gene3D" id="1.10.287.130">
    <property type="match status" value="1"/>
</dbReference>
<evidence type="ECO:0000256" key="7">
    <source>
        <dbReference type="ARBA" id="ARBA00022692"/>
    </source>
</evidence>
<feature type="transmembrane region" description="Helical" evidence="14">
    <location>
        <begin position="191"/>
        <end position="212"/>
    </location>
</feature>
<comment type="catalytic activity">
    <reaction evidence="1">
        <text>ATP + protein L-histidine = ADP + protein N-phospho-L-histidine.</text>
        <dbReference type="EC" id="2.7.13.3"/>
    </reaction>
</comment>
<dbReference type="InterPro" id="IPR003660">
    <property type="entry name" value="HAMP_dom"/>
</dbReference>
<dbReference type="RefSeq" id="WP_126776518.1">
    <property type="nucleotide sequence ID" value="NZ_PIPM01000003.1"/>
</dbReference>
<dbReference type="EC" id="2.7.13.3" evidence="3"/>
<dbReference type="SMART" id="SM00304">
    <property type="entry name" value="HAMP"/>
    <property type="match status" value="1"/>
</dbReference>
<evidence type="ECO:0000256" key="5">
    <source>
        <dbReference type="ARBA" id="ARBA00022553"/>
    </source>
</evidence>
<dbReference type="FunFam" id="1.10.287.130:FF:000001">
    <property type="entry name" value="Two-component sensor histidine kinase"/>
    <property type="match status" value="1"/>
</dbReference>
<dbReference type="EMBL" id="PIPM01000003">
    <property type="protein sequence ID" value="RUO35442.1"/>
    <property type="molecule type" value="Genomic_DNA"/>
</dbReference>
<evidence type="ECO:0000256" key="2">
    <source>
        <dbReference type="ARBA" id="ARBA00004651"/>
    </source>
</evidence>
<dbReference type="Proteomes" id="UP000288405">
    <property type="component" value="Unassembled WGS sequence"/>
</dbReference>
<organism evidence="17 18">
    <name type="scientific">Aliidiomarina sanyensis</name>
    <dbReference type="NCBI Taxonomy" id="1249555"/>
    <lineage>
        <taxon>Bacteria</taxon>
        <taxon>Pseudomonadati</taxon>
        <taxon>Pseudomonadota</taxon>
        <taxon>Gammaproteobacteria</taxon>
        <taxon>Alteromonadales</taxon>
        <taxon>Idiomarinaceae</taxon>
        <taxon>Aliidiomarina</taxon>
    </lineage>
</organism>
<evidence type="ECO:0000256" key="3">
    <source>
        <dbReference type="ARBA" id="ARBA00012438"/>
    </source>
</evidence>
<dbReference type="InterPro" id="IPR005467">
    <property type="entry name" value="His_kinase_dom"/>
</dbReference>
<reference evidence="17 18" key="1">
    <citation type="journal article" date="2011" name="Front. Microbiol.">
        <title>Genomic signatures of strain selection and enhancement in Bacillus atrophaeus var. globigii, a historical biowarfare simulant.</title>
        <authorList>
            <person name="Gibbons H.S."/>
            <person name="Broomall S.M."/>
            <person name="McNew L.A."/>
            <person name="Daligault H."/>
            <person name="Chapman C."/>
            <person name="Bruce D."/>
            <person name="Karavis M."/>
            <person name="Krepps M."/>
            <person name="McGregor P.A."/>
            <person name="Hong C."/>
            <person name="Park K.H."/>
            <person name="Akmal A."/>
            <person name="Feldman A."/>
            <person name="Lin J.S."/>
            <person name="Chang W.E."/>
            <person name="Higgs B.W."/>
            <person name="Demirev P."/>
            <person name="Lindquist J."/>
            <person name="Liem A."/>
            <person name="Fochler E."/>
            <person name="Read T.D."/>
            <person name="Tapia R."/>
            <person name="Johnson S."/>
            <person name="Bishop-Lilly K.A."/>
            <person name="Detter C."/>
            <person name="Han C."/>
            <person name="Sozhamannan S."/>
            <person name="Rosenzweig C.N."/>
            <person name="Skowronski E.W."/>
        </authorList>
    </citation>
    <scope>NUCLEOTIDE SEQUENCE [LARGE SCALE GENOMIC DNA]</scope>
    <source>
        <strain evidence="17 18">GYP-17</strain>
    </source>
</reference>
<evidence type="ECO:0000313" key="17">
    <source>
        <dbReference type="EMBL" id="RUO35442.1"/>
    </source>
</evidence>
<evidence type="ECO:0000259" key="16">
    <source>
        <dbReference type="PROSITE" id="PS50885"/>
    </source>
</evidence>
<evidence type="ECO:0000313" key="18">
    <source>
        <dbReference type="Proteomes" id="UP000288405"/>
    </source>
</evidence>
<name>A0A432WNR2_9GAMM</name>
<feature type="domain" description="Histidine kinase" evidence="15">
    <location>
        <begin position="305"/>
        <end position="526"/>
    </location>
</feature>
<dbReference type="CDD" id="cd00075">
    <property type="entry name" value="HATPase"/>
    <property type="match status" value="1"/>
</dbReference>
<dbReference type="CDD" id="cd00082">
    <property type="entry name" value="HisKA"/>
    <property type="match status" value="1"/>
</dbReference>
<dbReference type="InterPro" id="IPR003594">
    <property type="entry name" value="HATPase_dom"/>
</dbReference>
<protein>
    <recommendedName>
        <fullName evidence="3">histidine kinase</fullName>
        <ecNumber evidence="3">2.7.13.3</ecNumber>
    </recommendedName>
</protein>
<comment type="subcellular location">
    <subcellularLocation>
        <location evidence="2">Cell membrane</location>
        <topology evidence="2">Multi-pass membrane protein</topology>
    </subcellularLocation>
</comment>
<dbReference type="SMART" id="SM00387">
    <property type="entry name" value="HATPase_c"/>
    <property type="match status" value="1"/>
</dbReference>
<sequence length="533" mass="60282">MYRNRLLLSLSVLVLLCIVQATVAFWSSGVARFHLERSQVANQMLSEFIALGADKQRLKVWLAQFLLTEDSQLQERDRLIAQMERSLTTLDVLLSRDQQLAENGADYIHIRQQLRALAILETNVATLKQSLLERELMERNESETWVILIQTFDQLEGLDLRRLIAEAIDLQRARSESAETAAAEAVATVRLIVIILAVLGSMSAALFAIILLRGLYAPIQRLLTGIDALSRGDFSHRIEEQDDREFRNLARGFNEMAAALAVAKDKEAKHTREIESQVSQRTAQLKHALEQLKQAEMQQKRFFADISHELRTPATAIRGEAEIALRGKARNPEEYQDTLQRILDASAALSKRIDDLLMLIRGEHQLVNFRPVQTPCAELCTALAEQTKDLAALNRRPVTVVLDTLIDDQHHVLIEADKISQVWQILLDNALKYSEPDSPLRFEASRNDDELFLSIQDHGVGIPHEEQAHIFERYYRAENARAMRPDGLGIGLSIAQFILEQHDGYFEITSQEGMGTTFTVVLPLIDADLEEKA</sequence>
<dbReference type="InterPro" id="IPR036890">
    <property type="entry name" value="HATPase_C_sf"/>
</dbReference>
<dbReference type="GO" id="GO:0000155">
    <property type="term" value="F:phosphorelay sensor kinase activity"/>
    <property type="evidence" value="ECO:0007669"/>
    <property type="project" value="InterPro"/>
</dbReference>
<dbReference type="Gene3D" id="3.30.565.10">
    <property type="entry name" value="Histidine kinase-like ATPase, C-terminal domain"/>
    <property type="match status" value="1"/>
</dbReference>
<gene>
    <name evidence="17" type="ORF">CWE11_05150</name>
</gene>
<dbReference type="OrthoDB" id="9809766at2"/>
<keyword evidence="6" id="KW-0808">Transferase</keyword>
<evidence type="ECO:0000256" key="10">
    <source>
        <dbReference type="ARBA" id="ARBA00022840"/>
    </source>
</evidence>
<evidence type="ECO:0000256" key="12">
    <source>
        <dbReference type="ARBA" id="ARBA00023012"/>
    </source>
</evidence>
<keyword evidence="10" id="KW-0067">ATP-binding</keyword>
<proteinExistence type="predicted"/>
<keyword evidence="7 14" id="KW-0812">Transmembrane</keyword>
<dbReference type="InterPro" id="IPR004358">
    <property type="entry name" value="Sig_transdc_His_kin-like_C"/>
</dbReference>
<dbReference type="PANTHER" id="PTHR45528">
    <property type="entry name" value="SENSOR HISTIDINE KINASE CPXA"/>
    <property type="match status" value="1"/>
</dbReference>
<dbReference type="SUPFAM" id="SSF158472">
    <property type="entry name" value="HAMP domain-like"/>
    <property type="match status" value="1"/>
</dbReference>
<feature type="domain" description="HAMP" evidence="16">
    <location>
        <begin position="213"/>
        <end position="265"/>
    </location>
</feature>
<dbReference type="Pfam" id="PF00672">
    <property type="entry name" value="HAMP"/>
    <property type="match status" value="1"/>
</dbReference>
<evidence type="ECO:0000256" key="11">
    <source>
        <dbReference type="ARBA" id="ARBA00022989"/>
    </source>
</evidence>
<dbReference type="Pfam" id="PF02518">
    <property type="entry name" value="HATPase_c"/>
    <property type="match status" value="1"/>
</dbReference>
<comment type="caution">
    <text evidence="17">The sequence shown here is derived from an EMBL/GenBank/DDBJ whole genome shotgun (WGS) entry which is preliminary data.</text>
</comment>
<evidence type="ECO:0000256" key="13">
    <source>
        <dbReference type="ARBA" id="ARBA00023136"/>
    </source>
</evidence>